<keyword evidence="2" id="KW-0413">Isomerase</keyword>
<dbReference type="PANTHER" id="PTHR13774">
    <property type="entry name" value="PHENAZINE BIOSYNTHESIS PROTEIN"/>
    <property type="match status" value="1"/>
</dbReference>
<protein>
    <submittedName>
        <fullName evidence="4">Phenazine biosynthesis protein PhzF</fullName>
    </submittedName>
</protein>
<dbReference type="AlphaFoldDB" id="A0A1B2M1C1"/>
<dbReference type="Pfam" id="PF02567">
    <property type="entry name" value="PhzC-PhzF"/>
    <property type="match status" value="1"/>
</dbReference>
<dbReference type="PIRSF" id="PIRSF016184">
    <property type="entry name" value="PhzC_PhzF"/>
    <property type="match status" value="1"/>
</dbReference>
<evidence type="ECO:0000256" key="1">
    <source>
        <dbReference type="ARBA" id="ARBA00008270"/>
    </source>
</evidence>
<dbReference type="GO" id="GO:0016853">
    <property type="term" value="F:isomerase activity"/>
    <property type="evidence" value="ECO:0007669"/>
    <property type="project" value="UniProtKB-KW"/>
</dbReference>
<proteinExistence type="inferred from homology"/>
<evidence type="ECO:0000313" key="4">
    <source>
        <dbReference type="EMBL" id="AOA58951.1"/>
    </source>
</evidence>
<dbReference type="STRING" id="1789224.BFG52_11725"/>
<dbReference type="RefSeq" id="WP_067556365.1">
    <property type="nucleotide sequence ID" value="NZ_CP016895.1"/>
</dbReference>
<accession>A0A1B2M1C1</accession>
<dbReference type="EMBL" id="CP016895">
    <property type="protein sequence ID" value="AOA58951.1"/>
    <property type="molecule type" value="Genomic_DNA"/>
</dbReference>
<evidence type="ECO:0000256" key="3">
    <source>
        <dbReference type="PIRSR" id="PIRSR016184-1"/>
    </source>
</evidence>
<evidence type="ECO:0000256" key="2">
    <source>
        <dbReference type="ARBA" id="ARBA00023235"/>
    </source>
</evidence>
<dbReference type="Gene3D" id="3.10.310.10">
    <property type="entry name" value="Diaminopimelate Epimerase, Chain A, domain 1"/>
    <property type="match status" value="2"/>
</dbReference>
<reference evidence="4 5" key="1">
    <citation type="submission" date="2016-08" db="EMBL/GenBank/DDBJ databases">
        <authorList>
            <person name="Seilhamer J.J."/>
        </authorList>
    </citation>
    <scope>NUCLEOTIDE SEQUENCE [LARGE SCALE GENOMIC DNA]</scope>
    <source>
        <strain evidence="4 5">BRTC-1</strain>
    </source>
</reference>
<feature type="active site" evidence="3">
    <location>
        <position position="44"/>
    </location>
</feature>
<dbReference type="SUPFAM" id="SSF54506">
    <property type="entry name" value="Diaminopimelate epimerase-like"/>
    <property type="match status" value="1"/>
</dbReference>
<evidence type="ECO:0000313" key="5">
    <source>
        <dbReference type="Proteomes" id="UP000093391"/>
    </source>
</evidence>
<dbReference type="GO" id="GO:0005737">
    <property type="term" value="C:cytoplasm"/>
    <property type="evidence" value="ECO:0007669"/>
    <property type="project" value="TreeGrafter"/>
</dbReference>
<keyword evidence="5" id="KW-1185">Reference proteome</keyword>
<comment type="similarity">
    <text evidence="1">Belongs to the PhzF family.</text>
</comment>
<name>A0A1B2M1C1_9GAMM</name>
<gene>
    <name evidence="4" type="ORF">BFG52_11725</name>
</gene>
<dbReference type="NCBIfam" id="TIGR00654">
    <property type="entry name" value="PhzF_family"/>
    <property type="match status" value="1"/>
</dbReference>
<sequence>MRMYQVDAFSPVLFQGNPAAVIVLQQWLSDTVMQQIAAENNLAETAFVKIIDAVNYEIRWFSPKVEVAFCGHATLASAYVLFKDYSQASQLQFHVKDLGVFTVQQAADGRIDMDFPIRQAEVLLDYPAQIHQAIDREILGVYINAQAYILLCASAQDVRDATPNFELIAALAQQQHCHTAITGSTTSEHLDVAITAAVSDTDHTAYDYVARYFAPHIGIHEDPVTGSLHTALAPFWAERLGKTALCAYQASARGGTLYCEILNAQRVQISGYACLYMQAELNI</sequence>
<dbReference type="Proteomes" id="UP000093391">
    <property type="component" value="Chromosome"/>
</dbReference>
<dbReference type="KEGG" id="ala:BFG52_11725"/>
<dbReference type="PANTHER" id="PTHR13774:SF17">
    <property type="entry name" value="PHENAZINE BIOSYNTHESIS-LIKE DOMAIN-CONTAINING PROTEIN"/>
    <property type="match status" value="1"/>
</dbReference>
<organism evidence="4 5">
    <name type="scientific">Acinetobacter larvae</name>
    <dbReference type="NCBI Taxonomy" id="1789224"/>
    <lineage>
        <taxon>Bacteria</taxon>
        <taxon>Pseudomonadati</taxon>
        <taxon>Pseudomonadota</taxon>
        <taxon>Gammaproteobacteria</taxon>
        <taxon>Moraxellales</taxon>
        <taxon>Moraxellaceae</taxon>
        <taxon>Acinetobacter</taxon>
    </lineage>
</organism>
<dbReference type="OrthoDB" id="9788221at2"/>
<dbReference type="InterPro" id="IPR003719">
    <property type="entry name" value="Phenazine_PhzF-like"/>
</dbReference>